<dbReference type="EMBL" id="CP138858">
    <property type="protein sequence ID" value="WPJ96712.1"/>
    <property type="molecule type" value="Genomic_DNA"/>
</dbReference>
<feature type="domain" description="Sulfatase N-terminal" evidence="5">
    <location>
        <begin position="2"/>
        <end position="307"/>
    </location>
</feature>
<dbReference type="SUPFAM" id="SSF53649">
    <property type="entry name" value="Alkaline phosphatase-like"/>
    <property type="match status" value="1"/>
</dbReference>
<keyword evidence="4" id="KW-0106">Calcium</keyword>
<keyword evidence="3" id="KW-0378">Hydrolase</keyword>
<dbReference type="InterPro" id="IPR024607">
    <property type="entry name" value="Sulfatase_CS"/>
</dbReference>
<dbReference type="RefSeq" id="WP_319833569.1">
    <property type="nucleotide sequence ID" value="NZ_CP138858.1"/>
</dbReference>
<evidence type="ECO:0000313" key="7">
    <source>
        <dbReference type="Proteomes" id="UP001324993"/>
    </source>
</evidence>
<evidence type="ECO:0000256" key="2">
    <source>
        <dbReference type="ARBA" id="ARBA00022723"/>
    </source>
</evidence>
<keyword evidence="2" id="KW-0479">Metal-binding</keyword>
<evidence type="ECO:0000313" key="6">
    <source>
        <dbReference type="EMBL" id="WPJ96712.1"/>
    </source>
</evidence>
<comment type="similarity">
    <text evidence="1">Belongs to the sulfatase family.</text>
</comment>
<reference evidence="6 7" key="1">
    <citation type="submission" date="2023-11" db="EMBL/GenBank/DDBJ databases">
        <title>Coraliomargarita sp. nov., isolated from marine algae.</title>
        <authorList>
            <person name="Lee J.K."/>
            <person name="Baek J.H."/>
            <person name="Kim J.M."/>
            <person name="Choi D.G."/>
            <person name="Jeon C.O."/>
        </authorList>
    </citation>
    <scope>NUCLEOTIDE SEQUENCE [LARGE SCALE GENOMIC DNA]</scope>
    <source>
        <strain evidence="6 7">J2-16</strain>
    </source>
</reference>
<gene>
    <name evidence="6" type="ORF">SH580_03210</name>
</gene>
<sequence>MNVVVFFTDQQRYDTVGLHGNPLGLTPNFDRLARAGTFLKNCFTCQPVCTPARASLQTGRYASQLGLDGGALPDDAETLATHFKRAGYDTAYIGKWHLGGAEPVPTVKQGDYAYWLAANTPEIGSDAYDCRLFNQQGEPVSLPGYRVDAQTDAAIRYISQKRENPYFLFLSFLEPHQQNPQDAYPAPDGYREQYASRWMPPDLAALKGSADQQMAGYCGMVKRLDEALGRLVDALKSTGQLENTVIVYASDHGCHFRTRAHEYKHTPHESSIRIPALIHGPGFMAGGEREETVSLVDLPATLLDAANLEIPQSMQGASILPALRREPNERHREAYVEYENMNGTGRAIRTPRWKYAVQTDARTLPSYACAESYREAFLYDLEADPWELENLIDLEGYRGIAGRLRQRLLCQIESVEGRAPTIAPPVSIRPSGQRVLPDALGEL</sequence>
<dbReference type="InterPro" id="IPR050738">
    <property type="entry name" value="Sulfatase"/>
</dbReference>
<dbReference type="PANTHER" id="PTHR42693">
    <property type="entry name" value="ARYLSULFATASE FAMILY MEMBER"/>
    <property type="match status" value="1"/>
</dbReference>
<evidence type="ECO:0000256" key="1">
    <source>
        <dbReference type="ARBA" id="ARBA00008779"/>
    </source>
</evidence>
<dbReference type="Pfam" id="PF00884">
    <property type="entry name" value="Sulfatase"/>
    <property type="match status" value="1"/>
</dbReference>
<protein>
    <submittedName>
        <fullName evidence="6">Sulfatase-like hydrolase/transferase</fullName>
    </submittedName>
</protein>
<dbReference type="Proteomes" id="UP001324993">
    <property type="component" value="Chromosome"/>
</dbReference>
<dbReference type="InterPro" id="IPR017850">
    <property type="entry name" value="Alkaline_phosphatase_core_sf"/>
</dbReference>
<proteinExistence type="inferred from homology"/>
<keyword evidence="7" id="KW-1185">Reference proteome</keyword>
<evidence type="ECO:0000256" key="4">
    <source>
        <dbReference type="ARBA" id="ARBA00022837"/>
    </source>
</evidence>
<name>A0ABZ0RP87_9BACT</name>
<evidence type="ECO:0000256" key="3">
    <source>
        <dbReference type="ARBA" id="ARBA00022801"/>
    </source>
</evidence>
<accession>A0ABZ0RP87</accession>
<evidence type="ECO:0000259" key="5">
    <source>
        <dbReference type="Pfam" id="PF00884"/>
    </source>
</evidence>
<organism evidence="6 7">
    <name type="scientific">Coraliomargarita algicola</name>
    <dbReference type="NCBI Taxonomy" id="3092156"/>
    <lineage>
        <taxon>Bacteria</taxon>
        <taxon>Pseudomonadati</taxon>
        <taxon>Verrucomicrobiota</taxon>
        <taxon>Opitutia</taxon>
        <taxon>Puniceicoccales</taxon>
        <taxon>Coraliomargaritaceae</taxon>
        <taxon>Coraliomargarita</taxon>
    </lineage>
</organism>
<dbReference type="PROSITE" id="PS00149">
    <property type="entry name" value="SULFATASE_2"/>
    <property type="match status" value="1"/>
</dbReference>
<dbReference type="InterPro" id="IPR000917">
    <property type="entry name" value="Sulfatase_N"/>
</dbReference>
<dbReference type="PANTHER" id="PTHR42693:SF33">
    <property type="entry name" value="ARYLSULFATASE"/>
    <property type="match status" value="1"/>
</dbReference>
<dbReference type="Gene3D" id="3.40.720.10">
    <property type="entry name" value="Alkaline Phosphatase, subunit A"/>
    <property type="match status" value="1"/>
</dbReference>